<dbReference type="EMBL" id="JAEFBJ010000012">
    <property type="protein sequence ID" value="KAG7546985.1"/>
    <property type="molecule type" value="Genomic_DNA"/>
</dbReference>
<name>A0A8T1YM76_ARASU</name>
<reference evidence="2 3" key="1">
    <citation type="submission" date="2020-12" db="EMBL/GenBank/DDBJ databases">
        <title>Concerted genomic and epigenomic changes stabilize Arabidopsis allopolyploids.</title>
        <authorList>
            <person name="Chen Z."/>
        </authorList>
    </citation>
    <scope>NUCLEOTIDE SEQUENCE [LARGE SCALE GENOMIC DNA]</scope>
    <source>
        <strain evidence="2">As9502</strain>
        <tissue evidence="2">Leaf</tissue>
    </source>
</reference>
<gene>
    <name evidence="2" type="ORF">ISN44_As12g022760</name>
</gene>
<feature type="region of interest" description="Disordered" evidence="1">
    <location>
        <begin position="61"/>
        <end position="115"/>
    </location>
</feature>
<accession>A0A8T1YM76</accession>
<dbReference type="Proteomes" id="UP000694251">
    <property type="component" value="Chromosome 12"/>
</dbReference>
<keyword evidence="3" id="KW-1185">Reference proteome</keyword>
<dbReference type="AlphaFoldDB" id="A0A8T1YM76"/>
<organism evidence="2 3">
    <name type="scientific">Arabidopsis suecica</name>
    <name type="common">Swedish thale-cress</name>
    <name type="synonym">Cardaminopsis suecica</name>
    <dbReference type="NCBI Taxonomy" id="45249"/>
    <lineage>
        <taxon>Eukaryota</taxon>
        <taxon>Viridiplantae</taxon>
        <taxon>Streptophyta</taxon>
        <taxon>Embryophyta</taxon>
        <taxon>Tracheophyta</taxon>
        <taxon>Spermatophyta</taxon>
        <taxon>Magnoliopsida</taxon>
        <taxon>eudicotyledons</taxon>
        <taxon>Gunneridae</taxon>
        <taxon>Pentapetalae</taxon>
        <taxon>rosids</taxon>
        <taxon>malvids</taxon>
        <taxon>Brassicales</taxon>
        <taxon>Brassicaceae</taxon>
        <taxon>Camelineae</taxon>
        <taxon>Arabidopsis</taxon>
    </lineage>
</organism>
<evidence type="ECO:0000313" key="3">
    <source>
        <dbReference type="Proteomes" id="UP000694251"/>
    </source>
</evidence>
<feature type="compositionally biased region" description="Low complexity" evidence="1">
    <location>
        <begin position="61"/>
        <end position="80"/>
    </location>
</feature>
<feature type="compositionally biased region" description="Pro residues" evidence="1">
    <location>
        <begin position="81"/>
        <end position="95"/>
    </location>
</feature>
<comment type="caution">
    <text evidence="2">The sequence shown here is derived from an EMBL/GenBank/DDBJ whole genome shotgun (WGS) entry which is preliminary data.</text>
</comment>
<evidence type="ECO:0000256" key="1">
    <source>
        <dbReference type="SAM" id="MobiDB-lite"/>
    </source>
</evidence>
<proteinExistence type="predicted"/>
<sequence length="115" mass="12258">MADQVRNDIYTVLARFQVNLIENLRFHVNEMVDVDQLVAIRVLLENIMNALDANELLHPVADPVDPVADPAGPEAQAPAGPEAPAPAGPEAPAPAPDEIVINDHDVPPGSNSDED</sequence>
<evidence type="ECO:0000313" key="2">
    <source>
        <dbReference type="EMBL" id="KAG7546985.1"/>
    </source>
</evidence>
<protein>
    <submittedName>
        <fullName evidence="2">Uncharacterized protein</fullName>
    </submittedName>
</protein>